<reference evidence="1" key="1">
    <citation type="submission" date="2023-07" db="EMBL/GenBank/DDBJ databases">
        <title>The genome sequence of Rhodocytophaga aerolata KACC 12507.</title>
        <authorList>
            <person name="Zhang X."/>
        </authorList>
    </citation>
    <scope>NUCLEOTIDE SEQUENCE</scope>
    <source>
        <strain evidence="1">KACC 12507</strain>
    </source>
</reference>
<sequence>MKLPVYLLLLIAIFSCTCCQPSGKENTSQTAASKPASDSLIPVKVVVVTMFERGQDSGDAPGEFQYWVERLPLPDTLSFPQGYKTLRYNREKQVLGICTGMGTARSAASIMALGMDPRFDLTNAYWLVAGIAGIDPEDGSTGSAVWAEWLVDGDLAHEIDVREMPKDWPTGYLPLSKTKPYQQPVMENEYNNAIHLNPGLVNWAYGLTKDLKLEDNEKIKRMREKYSNYPKAQNPPAVMKGDHLAAMTYWHGKHLNDWANQWVSYWTQGKGNFVTSAMEDTGTGQSLEFLHKAGKADMNRLLVLRTASNFTMQYPGITAAQSLTHEDHGGEEGYTAFIPSLEAAYRTGSVVVDSLVTHWQTYKTKIPSAEEM</sequence>
<dbReference type="Pfam" id="PF06516">
    <property type="entry name" value="NUP"/>
    <property type="match status" value="1"/>
</dbReference>
<dbReference type="EMBL" id="JAUKPO010000001">
    <property type="protein sequence ID" value="MDO1444963.1"/>
    <property type="molecule type" value="Genomic_DNA"/>
</dbReference>
<dbReference type="Gene3D" id="3.40.50.1580">
    <property type="entry name" value="Nucleoside phosphorylase domain"/>
    <property type="match status" value="1"/>
</dbReference>
<dbReference type="PANTHER" id="PTHR38643:SF1">
    <property type="entry name" value="PURINE NUCLEOSIDE PERMEASE C285.05-RELATED"/>
    <property type="match status" value="1"/>
</dbReference>
<name>A0ABT8QYP2_9BACT</name>
<organism evidence="1 2">
    <name type="scientific">Rhodocytophaga aerolata</name>
    <dbReference type="NCBI Taxonomy" id="455078"/>
    <lineage>
        <taxon>Bacteria</taxon>
        <taxon>Pseudomonadati</taxon>
        <taxon>Bacteroidota</taxon>
        <taxon>Cytophagia</taxon>
        <taxon>Cytophagales</taxon>
        <taxon>Rhodocytophagaceae</taxon>
        <taxon>Rhodocytophaga</taxon>
    </lineage>
</organism>
<evidence type="ECO:0000313" key="1">
    <source>
        <dbReference type="EMBL" id="MDO1444963.1"/>
    </source>
</evidence>
<protein>
    <submittedName>
        <fullName evidence="1">Purine nucleoside permease</fullName>
    </submittedName>
</protein>
<keyword evidence="2" id="KW-1185">Reference proteome</keyword>
<gene>
    <name evidence="1" type="ORF">Q0590_01810</name>
</gene>
<dbReference type="PANTHER" id="PTHR38643">
    <property type="entry name" value="PURINE NUCLEOSIDE PERMEASE C285.05-RELATED"/>
    <property type="match status" value="1"/>
</dbReference>
<dbReference type="Proteomes" id="UP001168528">
    <property type="component" value="Unassembled WGS sequence"/>
</dbReference>
<evidence type="ECO:0000313" key="2">
    <source>
        <dbReference type="Proteomes" id="UP001168528"/>
    </source>
</evidence>
<dbReference type="PIRSF" id="PIRSF013171">
    <property type="entry name" value="Pur_nuclsid_perm"/>
    <property type="match status" value="1"/>
</dbReference>
<accession>A0ABT8QYP2</accession>
<dbReference type="InterPro" id="IPR035994">
    <property type="entry name" value="Nucleoside_phosphorylase_sf"/>
</dbReference>
<comment type="caution">
    <text evidence="1">The sequence shown here is derived from an EMBL/GenBank/DDBJ whole genome shotgun (WGS) entry which is preliminary data.</text>
</comment>
<dbReference type="RefSeq" id="WP_302035764.1">
    <property type="nucleotide sequence ID" value="NZ_JAUKPO010000001.1"/>
</dbReference>
<proteinExistence type="predicted"/>
<dbReference type="InterPro" id="IPR009486">
    <property type="entry name" value="Pur_nuclsid_perm"/>
</dbReference>
<dbReference type="PROSITE" id="PS51257">
    <property type="entry name" value="PROKAR_LIPOPROTEIN"/>
    <property type="match status" value="1"/>
</dbReference>